<dbReference type="InParanoid" id="A0A165K5I2"/>
<evidence type="ECO:0000313" key="1">
    <source>
        <dbReference type="EMBL" id="KZT62710.1"/>
    </source>
</evidence>
<name>A0A165K5I2_9BASI</name>
<evidence type="ECO:0008006" key="3">
    <source>
        <dbReference type="Google" id="ProtNLM"/>
    </source>
</evidence>
<evidence type="ECO:0000313" key="2">
    <source>
        <dbReference type="Proteomes" id="UP000076842"/>
    </source>
</evidence>
<reference evidence="1 2" key="1">
    <citation type="journal article" date="2016" name="Mol. Biol. Evol.">
        <title>Comparative Genomics of Early-Diverging Mushroom-Forming Fungi Provides Insights into the Origins of Lignocellulose Decay Capabilities.</title>
        <authorList>
            <person name="Nagy L.G."/>
            <person name="Riley R."/>
            <person name="Tritt A."/>
            <person name="Adam C."/>
            <person name="Daum C."/>
            <person name="Floudas D."/>
            <person name="Sun H."/>
            <person name="Yadav J.S."/>
            <person name="Pangilinan J."/>
            <person name="Larsson K.H."/>
            <person name="Matsuura K."/>
            <person name="Barry K."/>
            <person name="Labutti K."/>
            <person name="Kuo R."/>
            <person name="Ohm R.A."/>
            <person name="Bhattacharya S.S."/>
            <person name="Shirouzu T."/>
            <person name="Yoshinaga Y."/>
            <person name="Martin F.M."/>
            <person name="Grigoriev I.V."/>
            <person name="Hibbett D.S."/>
        </authorList>
    </citation>
    <scope>NUCLEOTIDE SEQUENCE [LARGE SCALE GENOMIC DNA]</scope>
    <source>
        <strain evidence="1 2">HHB12733</strain>
    </source>
</reference>
<dbReference type="InterPro" id="IPR032675">
    <property type="entry name" value="LRR_dom_sf"/>
</dbReference>
<dbReference type="Gene3D" id="3.80.10.10">
    <property type="entry name" value="Ribonuclease Inhibitor"/>
    <property type="match status" value="1"/>
</dbReference>
<accession>A0A165K5I2</accession>
<dbReference type="SUPFAM" id="SSF52047">
    <property type="entry name" value="RNI-like"/>
    <property type="match status" value="1"/>
</dbReference>
<proteinExistence type="predicted"/>
<dbReference type="EMBL" id="KV423915">
    <property type="protein sequence ID" value="KZT62710.1"/>
    <property type="molecule type" value="Genomic_DNA"/>
</dbReference>
<sequence>MHTLWSNQEVLHLVLDELDDSARSLIALACTAKSFTGPALWHAWQVLNDRKLVALHRIPLSYQSYSAGTHSPASYYHALPRRITLDLTDADNTDLMQSTIRGILDRPKPQLLQLYSICIMLNKPTHIAILRDLVVIHTHQLTRLVLDFSDQTYPDADICALFIDCLPLGSRLYSLGMTGLPLLSAQASSVLGSILSCANQLKWLSLATPKLSSPIFRGLLSCHQLQQLYLIASVQISLPANMPRVWGLWSLTNLSLETTLGVATAILQGLSTSIHTLRLTVKVYANDQQHLKPAVQTISHRFPLLQHVYLAIRPRPHDEARILYWDDFTPLLQCRLILTLDLCLYSVGAIYLQHSHLRAISQSWPNLRTFYCRSRHPSLPLSTVGDLNIRRSYHISLQGLLQFSTSLPQLRTVHLSHLIIDSPTAELALGSPLDKLIIDRVTLPDVAVAAFILSFSFPAKILQVTAGGEEADRWNAVCHDISFELSASVSCPILPKVCNHAALLAVKLRTGQT</sequence>
<protein>
    <recommendedName>
        <fullName evidence="3">F-box domain-containing protein</fullName>
    </recommendedName>
</protein>
<gene>
    <name evidence="1" type="ORF">CALCODRAFT_533805</name>
</gene>
<organism evidence="1 2">
    <name type="scientific">Calocera cornea HHB12733</name>
    <dbReference type="NCBI Taxonomy" id="1353952"/>
    <lineage>
        <taxon>Eukaryota</taxon>
        <taxon>Fungi</taxon>
        <taxon>Dikarya</taxon>
        <taxon>Basidiomycota</taxon>
        <taxon>Agaricomycotina</taxon>
        <taxon>Dacrymycetes</taxon>
        <taxon>Dacrymycetales</taxon>
        <taxon>Dacrymycetaceae</taxon>
        <taxon>Calocera</taxon>
    </lineage>
</organism>
<keyword evidence="2" id="KW-1185">Reference proteome</keyword>
<dbReference type="AlphaFoldDB" id="A0A165K5I2"/>
<dbReference type="Proteomes" id="UP000076842">
    <property type="component" value="Unassembled WGS sequence"/>
</dbReference>